<comment type="subcellular location">
    <subcellularLocation>
        <location evidence="1">Membrane</location>
        <topology evidence="1">Multi-pass membrane protein</topology>
    </subcellularLocation>
</comment>
<feature type="transmembrane region" description="Helical" evidence="5">
    <location>
        <begin position="283"/>
        <end position="299"/>
    </location>
</feature>
<gene>
    <name evidence="7" type="ORF">ACFS6H_12485</name>
</gene>
<dbReference type="RefSeq" id="WP_386099069.1">
    <property type="nucleotide sequence ID" value="NZ_JBHUOZ010000003.1"/>
</dbReference>
<feature type="domain" description="O-antigen ligase-related" evidence="6">
    <location>
        <begin position="267"/>
        <end position="406"/>
    </location>
</feature>
<feature type="transmembrane region" description="Helical" evidence="5">
    <location>
        <begin position="430"/>
        <end position="447"/>
    </location>
</feature>
<dbReference type="GO" id="GO:0016874">
    <property type="term" value="F:ligase activity"/>
    <property type="evidence" value="ECO:0007669"/>
    <property type="project" value="UniProtKB-KW"/>
</dbReference>
<dbReference type="EMBL" id="JBHUOZ010000003">
    <property type="protein sequence ID" value="MFD2920535.1"/>
    <property type="molecule type" value="Genomic_DNA"/>
</dbReference>
<evidence type="ECO:0000313" key="8">
    <source>
        <dbReference type="Proteomes" id="UP001597511"/>
    </source>
</evidence>
<dbReference type="PANTHER" id="PTHR37422">
    <property type="entry name" value="TEICHURONIC ACID BIOSYNTHESIS PROTEIN TUAE"/>
    <property type="match status" value="1"/>
</dbReference>
<feature type="transmembrane region" description="Helical" evidence="5">
    <location>
        <begin position="62"/>
        <end position="81"/>
    </location>
</feature>
<organism evidence="7 8">
    <name type="scientific">Terrimonas rubra</name>
    <dbReference type="NCBI Taxonomy" id="1035890"/>
    <lineage>
        <taxon>Bacteria</taxon>
        <taxon>Pseudomonadati</taxon>
        <taxon>Bacteroidota</taxon>
        <taxon>Chitinophagia</taxon>
        <taxon>Chitinophagales</taxon>
        <taxon>Chitinophagaceae</taxon>
        <taxon>Terrimonas</taxon>
    </lineage>
</organism>
<keyword evidence="8" id="KW-1185">Reference proteome</keyword>
<dbReference type="InterPro" id="IPR051533">
    <property type="entry name" value="WaaL-like"/>
</dbReference>
<dbReference type="PANTHER" id="PTHR37422:SF13">
    <property type="entry name" value="LIPOPOLYSACCHARIDE BIOSYNTHESIS PROTEIN PA4999-RELATED"/>
    <property type="match status" value="1"/>
</dbReference>
<feature type="transmembrane region" description="Helical" evidence="5">
    <location>
        <begin position="401"/>
        <end position="423"/>
    </location>
</feature>
<keyword evidence="2 5" id="KW-0812">Transmembrane</keyword>
<feature type="transmembrane region" description="Helical" evidence="5">
    <location>
        <begin position="453"/>
        <end position="471"/>
    </location>
</feature>
<protein>
    <submittedName>
        <fullName evidence="7">O-antigen ligase family protein</fullName>
    </submittedName>
</protein>
<evidence type="ECO:0000256" key="2">
    <source>
        <dbReference type="ARBA" id="ARBA00022692"/>
    </source>
</evidence>
<evidence type="ECO:0000256" key="3">
    <source>
        <dbReference type="ARBA" id="ARBA00022989"/>
    </source>
</evidence>
<dbReference type="Pfam" id="PF04932">
    <property type="entry name" value="Wzy_C"/>
    <property type="match status" value="1"/>
</dbReference>
<feature type="transmembrane region" description="Helical" evidence="5">
    <location>
        <begin position="147"/>
        <end position="168"/>
    </location>
</feature>
<feature type="transmembrane region" description="Helical" evidence="5">
    <location>
        <begin position="87"/>
        <end position="104"/>
    </location>
</feature>
<evidence type="ECO:0000256" key="5">
    <source>
        <dbReference type="SAM" id="Phobius"/>
    </source>
</evidence>
<sequence>MPGTVNKYGFKGNNLLLYFSLLVAVLATSYATVVLGPEKGVVVVMGLVALAVGIIAINNFVFAFYVSTLLSFFIFFIGRYLGDSMPSGYWIDLLILLSFSGLILHKVRLKEPFFYQAQHTITTIYILYTLFLVLEAFNPWMHSMAGWFLIFRKYIQFLMIYIIAINVFKDYRSTINYFKFWIGLSLIAGLYACYQQWFGFLPFEEAWIMNTPGRKGLYILVTGVSRRFSTFSDPAAFGIISAASFTFILVLLVSAEKFRTRLLLTVAAVFIILGVAFSGTRTAYFIIVAGVALYILMTITNKRTLVFASLFVLGFLVIMFGPIYGNATINRIRSTFEFSEDASLEVRDVNRAMIQPYIYRHPIGGGLATSGIQGLEYNPGHFLAGFPPDSGFVKTAVETGWVGLLLQCLIYLIALLAGVRAFYHTEDKKVKALILASVVCCFAFVIGQYGQVAIGQFPGCFLFYSCLALIVKSKYLQAENKNP</sequence>
<evidence type="ECO:0000313" key="7">
    <source>
        <dbReference type="EMBL" id="MFD2920535.1"/>
    </source>
</evidence>
<evidence type="ECO:0000256" key="1">
    <source>
        <dbReference type="ARBA" id="ARBA00004141"/>
    </source>
</evidence>
<dbReference type="Proteomes" id="UP001597511">
    <property type="component" value="Unassembled WGS sequence"/>
</dbReference>
<feature type="transmembrane region" description="Helical" evidence="5">
    <location>
        <begin position="260"/>
        <end position="277"/>
    </location>
</feature>
<keyword evidence="4 5" id="KW-0472">Membrane</keyword>
<feature type="transmembrane region" description="Helical" evidence="5">
    <location>
        <begin position="180"/>
        <end position="197"/>
    </location>
</feature>
<reference evidence="8" key="1">
    <citation type="journal article" date="2019" name="Int. J. Syst. Evol. Microbiol.">
        <title>The Global Catalogue of Microorganisms (GCM) 10K type strain sequencing project: providing services to taxonomists for standard genome sequencing and annotation.</title>
        <authorList>
            <consortium name="The Broad Institute Genomics Platform"/>
            <consortium name="The Broad Institute Genome Sequencing Center for Infectious Disease"/>
            <person name="Wu L."/>
            <person name="Ma J."/>
        </authorList>
    </citation>
    <scope>NUCLEOTIDE SEQUENCE [LARGE SCALE GENOMIC DNA]</scope>
    <source>
        <strain evidence="8">KCTC 23299</strain>
    </source>
</reference>
<feature type="transmembrane region" description="Helical" evidence="5">
    <location>
        <begin position="235"/>
        <end position="253"/>
    </location>
</feature>
<feature type="transmembrane region" description="Helical" evidence="5">
    <location>
        <begin position="306"/>
        <end position="324"/>
    </location>
</feature>
<evidence type="ECO:0000256" key="4">
    <source>
        <dbReference type="ARBA" id="ARBA00023136"/>
    </source>
</evidence>
<dbReference type="InterPro" id="IPR007016">
    <property type="entry name" value="O-antigen_ligase-rel_domated"/>
</dbReference>
<evidence type="ECO:0000259" key="6">
    <source>
        <dbReference type="Pfam" id="PF04932"/>
    </source>
</evidence>
<keyword evidence="7" id="KW-0436">Ligase</keyword>
<comment type="caution">
    <text evidence="7">The sequence shown here is derived from an EMBL/GenBank/DDBJ whole genome shotgun (WGS) entry which is preliminary data.</text>
</comment>
<accession>A0ABW6A5B0</accession>
<proteinExistence type="predicted"/>
<keyword evidence="3 5" id="KW-1133">Transmembrane helix</keyword>
<name>A0ABW6A5B0_9BACT</name>